<dbReference type="EMBL" id="JBDFQZ010000005">
    <property type="protein sequence ID" value="KAK9725454.1"/>
    <property type="molecule type" value="Genomic_DNA"/>
</dbReference>
<proteinExistence type="predicted"/>
<comment type="caution">
    <text evidence="1">The sequence shown here is derived from an EMBL/GenBank/DDBJ whole genome shotgun (WGS) entry which is preliminary data.</text>
</comment>
<organism evidence="1 2">
    <name type="scientific">Saponaria officinalis</name>
    <name type="common">Common soapwort</name>
    <name type="synonym">Lychnis saponaria</name>
    <dbReference type="NCBI Taxonomy" id="3572"/>
    <lineage>
        <taxon>Eukaryota</taxon>
        <taxon>Viridiplantae</taxon>
        <taxon>Streptophyta</taxon>
        <taxon>Embryophyta</taxon>
        <taxon>Tracheophyta</taxon>
        <taxon>Spermatophyta</taxon>
        <taxon>Magnoliopsida</taxon>
        <taxon>eudicotyledons</taxon>
        <taxon>Gunneridae</taxon>
        <taxon>Pentapetalae</taxon>
        <taxon>Caryophyllales</taxon>
        <taxon>Caryophyllaceae</taxon>
        <taxon>Caryophylleae</taxon>
        <taxon>Saponaria</taxon>
    </lineage>
</organism>
<dbReference type="PANTHER" id="PTHR33736:SF12">
    <property type="entry name" value="F-BOX DOMAIN-CONTAINING PROTEIN"/>
    <property type="match status" value="1"/>
</dbReference>
<dbReference type="PANTHER" id="PTHR33736">
    <property type="entry name" value="F-BOX PROTEIN-RELATED"/>
    <property type="match status" value="1"/>
</dbReference>
<evidence type="ECO:0000313" key="1">
    <source>
        <dbReference type="EMBL" id="KAK9725454.1"/>
    </source>
</evidence>
<evidence type="ECO:0008006" key="3">
    <source>
        <dbReference type="Google" id="ProtNLM"/>
    </source>
</evidence>
<dbReference type="AlphaFoldDB" id="A0AAW1KZ50"/>
<dbReference type="InterPro" id="IPR045283">
    <property type="entry name" value="AT3G44326-like"/>
</dbReference>
<name>A0AAW1KZ50_SAPOF</name>
<protein>
    <recommendedName>
        <fullName evidence="3">F-box protein</fullName>
    </recommendedName>
</protein>
<dbReference type="SUPFAM" id="SSF81383">
    <property type="entry name" value="F-box domain"/>
    <property type="match status" value="1"/>
</dbReference>
<gene>
    <name evidence="1" type="ORF">RND81_05G144800</name>
</gene>
<dbReference type="Proteomes" id="UP001443914">
    <property type="component" value="Unassembled WGS sequence"/>
</dbReference>
<reference evidence="1" key="1">
    <citation type="submission" date="2024-03" db="EMBL/GenBank/DDBJ databases">
        <title>WGS assembly of Saponaria officinalis var. Norfolk2.</title>
        <authorList>
            <person name="Jenkins J."/>
            <person name="Shu S."/>
            <person name="Grimwood J."/>
            <person name="Barry K."/>
            <person name="Goodstein D."/>
            <person name="Schmutz J."/>
            <person name="Leebens-Mack J."/>
            <person name="Osbourn A."/>
        </authorList>
    </citation>
    <scope>NUCLEOTIDE SEQUENCE [LARGE SCALE GENOMIC DNA]</scope>
    <source>
        <strain evidence="1">JIC</strain>
    </source>
</reference>
<dbReference type="Gene3D" id="1.20.1280.50">
    <property type="match status" value="1"/>
</dbReference>
<keyword evidence="2" id="KW-1185">Reference proteome</keyword>
<evidence type="ECO:0000313" key="2">
    <source>
        <dbReference type="Proteomes" id="UP001443914"/>
    </source>
</evidence>
<dbReference type="InterPro" id="IPR036047">
    <property type="entry name" value="F-box-like_dom_sf"/>
</dbReference>
<accession>A0AAW1KZ50</accession>
<sequence>MSTQPQTQCPLNNDIFYDILRRLDGVTLAAAACACTAFSSISKEERIWENVCHSLWPSTNRADVKILINSIGGFRKFYADCYPLIVNKHLALRPWDSLEELPDEFPELDYYDESKESNSINPSDFVSLVDIRYKNRPFFSKVLWGISDSDFLSRWFYNSPFCIDLLKDVNDLESNSESGKFTLSGLDGLPQIQSIDIERKEGILWKELRDGISLSWIIINRKVNQAANVSSWVPLGVQRHWPTNKDFLVRFGSVLPAEDDLHCQAVECILLAKFRMFNDAATGFVNIELNQVSMQLEDMEGSHVNGRNSLLVLKNAMSCKRSRNYSEALECCNLYNKVRSELKEAKLRSESRTDRLCIVTGIGAVLAFWFCFL</sequence>